<sequence length="850" mass="97568">MPETEKTMTCVCGKQRGKLNSSNWKKHIDNCKARKSKSYSQSITSFFPTPKKARVDTDDRNKVVNEDILPSSSTISNVTDIIGDSAPVILKDTVFMDTNDQNNVVNEVIIPPTSSICFDLYPNDPGNFPEVVSNEMLNHLMQYEPCQPSSWELPGKCFPSSKDFLGVSRKFTIHIIITYYQTVHLLNIFELPKAKKLLIAQKGLSNWKHLKRDLETHTYTSEHLQSEISRGLHSKNIRIDSKLLHTKHQQISENRDVVRVIIKVLIFLARQNIAFRGHDETVISQNRGNFIELLKVVGEYHGSLMAHLDTIWSTERNRITFLSHESQITLLNILGNQVRFSIVKELRDAEWFVVIIDTTTDVSNTEQFTFVVRYIHDGRPFERLLCLEAATDATGKGMFNTFCHITKKYQIDWRKDLCAQAYDGAALMQGEYSGLRTFIQNENPKALYIWCFAHIMNLVIVDTFDKVTDIRNFLGELQSLVAFMRARKRTSTFYEWTSRDRVISVVHDKYDALRDTLKILCTSEDRVTSSNARIFLKIISSFNFILVLKLVREIFLITTPTSCYLQSKNLDFIQALHLIDKTKQLLEALRSDEQFYDLVKDAKKFAMDNNLPETYFKESRIHIRKKMPEEQVNKEITTSMSEKFKIDTDFMALDQIISSITNRYDGAREILNDLALLSPNRLMNVAKSKNELPTDSFVHFKNITELTSGMTLPAKLHSDSSLNTADIIYSDEECVIDKNTKNNCTTAMDIMNLISSYDLKQAIPNLYLAYKSLCTIPTTSASVERSFSKVKLIKTRLRSTMCQSKLESLLILSCERDKEINIEEAINTFGMTSSVLKKSLNVYLNNKNYV</sequence>
<dbReference type="InterPro" id="IPR012337">
    <property type="entry name" value="RNaseH-like_sf"/>
</dbReference>
<dbReference type="InterPro" id="IPR025398">
    <property type="entry name" value="DUF4371"/>
</dbReference>
<dbReference type="AlphaFoldDB" id="A0A6G0U1L9"/>
<dbReference type="Pfam" id="PF05699">
    <property type="entry name" value="Dimer_Tnp_hAT"/>
    <property type="match status" value="1"/>
</dbReference>
<dbReference type="OrthoDB" id="6620640at2759"/>
<evidence type="ECO:0000313" key="3">
    <source>
        <dbReference type="EMBL" id="KAE9542519.1"/>
    </source>
</evidence>
<feature type="domain" description="DUF4371" evidence="2">
    <location>
        <begin position="244"/>
        <end position="434"/>
    </location>
</feature>
<evidence type="ECO:0000259" key="1">
    <source>
        <dbReference type="Pfam" id="PF05699"/>
    </source>
</evidence>
<reference evidence="3 4" key="1">
    <citation type="submission" date="2019-08" db="EMBL/GenBank/DDBJ databases">
        <title>The genome of the soybean aphid Biotype 1, its phylome, world population structure and adaptation to the North American continent.</title>
        <authorList>
            <person name="Giordano R."/>
            <person name="Donthu R.K."/>
            <person name="Hernandez A.G."/>
            <person name="Wright C.L."/>
            <person name="Zimin A.V."/>
        </authorList>
    </citation>
    <scope>NUCLEOTIDE SEQUENCE [LARGE SCALE GENOMIC DNA]</scope>
    <source>
        <tissue evidence="3">Whole aphids</tissue>
    </source>
</reference>
<name>A0A6G0U1L9_APHGL</name>
<dbReference type="InterPro" id="IPR008906">
    <property type="entry name" value="HATC_C_dom"/>
</dbReference>
<comment type="caution">
    <text evidence="3">The sequence shown here is derived from an EMBL/GenBank/DDBJ whole genome shotgun (WGS) entry which is preliminary data.</text>
</comment>
<keyword evidence="4" id="KW-1185">Reference proteome</keyword>
<proteinExistence type="predicted"/>
<dbReference type="SUPFAM" id="SSF53098">
    <property type="entry name" value="Ribonuclease H-like"/>
    <property type="match status" value="1"/>
</dbReference>
<protein>
    <recommendedName>
        <fullName evidence="5">Zinc finger MYM-type protein 1-like</fullName>
    </recommendedName>
</protein>
<organism evidence="3 4">
    <name type="scientific">Aphis glycines</name>
    <name type="common">Soybean aphid</name>
    <dbReference type="NCBI Taxonomy" id="307491"/>
    <lineage>
        <taxon>Eukaryota</taxon>
        <taxon>Metazoa</taxon>
        <taxon>Ecdysozoa</taxon>
        <taxon>Arthropoda</taxon>
        <taxon>Hexapoda</taxon>
        <taxon>Insecta</taxon>
        <taxon>Pterygota</taxon>
        <taxon>Neoptera</taxon>
        <taxon>Paraneoptera</taxon>
        <taxon>Hemiptera</taxon>
        <taxon>Sternorrhyncha</taxon>
        <taxon>Aphidomorpha</taxon>
        <taxon>Aphidoidea</taxon>
        <taxon>Aphididae</taxon>
        <taxon>Aphidini</taxon>
        <taxon>Aphis</taxon>
        <taxon>Aphis</taxon>
    </lineage>
</organism>
<evidence type="ECO:0008006" key="5">
    <source>
        <dbReference type="Google" id="ProtNLM"/>
    </source>
</evidence>
<accession>A0A6G0U1L9</accession>
<evidence type="ECO:0000313" key="4">
    <source>
        <dbReference type="Proteomes" id="UP000475862"/>
    </source>
</evidence>
<dbReference type="PANTHER" id="PTHR45749">
    <property type="match status" value="1"/>
</dbReference>
<evidence type="ECO:0000259" key="2">
    <source>
        <dbReference type="Pfam" id="PF14291"/>
    </source>
</evidence>
<feature type="domain" description="HAT C-terminal dimerisation" evidence="1">
    <location>
        <begin position="729"/>
        <end position="814"/>
    </location>
</feature>
<gene>
    <name evidence="3" type="ORF">AGLY_003380</name>
</gene>
<dbReference type="Proteomes" id="UP000475862">
    <property type="component" value="Unassembled WGS sequence"/>
</dbReference>
<dbReference type="Pfam" id="PF14291">
    <property type="entry name" value="DUF4371"/>
    <property type="match status" value="1"/>
</dbReference>
<dbReference type="GO" id="GO:0046983">
    <property type="term" value="F:protein dimerization activity"/>
    <property type="evidence" value="ECO:0007669"/>
    <property type="project" value="InterPro"/>
</dbReference>
<dbReference type="PANTHER" id="PTHR45749:SF37">
    <property type="entry name" value="OS05G0311600 PROTEIN"/>
    <property type="match status" value="1"/>
</dbReference>
<dbReference type="EMBL" id="VYZN01000010">
    <property type="protein sequence ID" value="KAE9542519.1"/>
    <property type="molecule type" value="Genomic_DNA"/>
</dbReference>